<evidence type="ECO:0000313" key="16">
    <source>
        <dbReference type="EMBL" id="AUH02167.1"/>
    </source>
</evidence>
<dbReference type="Pfam" id="PF02878">
    <property type="entry name" value="PGM_PMM_I"/>
    <property type="match status" value="1"/>
</dbReference>
<keyword evidence="8 11" id="KW-0479">Metal-binding</keyword>
<comment type="pathway">
    <text evidence="3">Nucleotide-sugar biosynthesis; GDP-alpha-D-mannose biosynthesis; alpha-D-mannose 1-phosphate from D-fructose 6-phosphate: step 2/2.</text>
</comment>
<reference evidence="16 19" key="3">
    <citation type="submission" date="2017-11" db="EMBL/GenBank/DDBJ databases">
        <title>Complete genome sequence of Serratia sp. ATCC 39006 LacA.</title>
        <authorList>
            <person name="Hampton H.G."/>
            <person name="Jackson S.A."/>
            <person name="Jauregui R."/>
            <person name="Poulter G.T.M."/>
            <person name="Salmond G.P.C."/>
            <person name="Fineran P.C."/>
        </authorList>
    </citation>
    <scope>NUCLEOTIDE SEQUENCE [LARGE SCALE GENOMIC DNA]</scope>
    <source>
        <strain evidence="16 19">ATCC 39006</strain>
    </source>
</reference>
<dbReference type="InterPro" id="IPR016066">
    <property type="entry name" value="A-D-PHexomutase_CS"/>
</dbReference>
<evidence type="ECO:0000256" key="3">
    <source>
        <dbReference type="ARBA" id="ARBA00004699"/>
    </source>
</evidence>
<evidence type="ECO:0000256" key="5">
    <source>
        <dbReference type="ARBA" id="ARBA00012730"/>
    </source>
</evidence>
<dbReference type="InterPro" id="IPR005843">
    <property type="entry name" value="A-D-PHexomutase_C"/>
</dbReference>
<dbReference type="PROSITE" id="PS00710">
    <property type="entry name" value="PGM_PMM"/>
    <property type="match status" value="1"/>
</dbReference>
<gene>
    <name evidence="16" type="ORF">CWC46_21660</name>
    <name evidence="17" type="ORF">Ser39006_021650</name>
</gene>
<evidence type="ECO:0000313" key="19">
    <source>
        <dbReference type="Proteomes" id="UP000233778"/>
    </source>
</evidence>
<dbReference type="Gene3D" id="3.30.310.50">
    <property type="entry name" value="Alpha-D-phosphohexomutase, C-terminal domain"/>
    <property type="match status" value="1"/>
</dbReference>
<dbReference type="Proteomes" id="UP000233778">
    <property type="component" value="Chromosome"/>
</dbReference>
<evidence type="ECO:0000259" key="13">
    <source>
        <dbReference type="Pfam" id="PF02878"/>
    </source>
</evidence>
<dbReference type="InterPro" id="IPR036900">
    <property type="entry name" value="A-D-PHexomutase_C_sf"/>
</dbReference>
<evidence type="ECO:0000256" key="4">
    <source>
        <dbReference type="ARBA" id="ARBA00010231"/>
    </source>
</evidence>
<organism evidence="17 18">
    <name type="scientific">Serratia sp. (strain ATCC 39006)</name>
    <name type="common">Prodigiosinella confusarubida</name>
    <dbReference type="NCBI Taxonomy" id="104623"/>
    <lineage>
        <taxon>Bacteria</taxon>
        <taxon>Pseudomonadati</taxon>
        <taxon>Pseudomonadota</taxon>
        <taxon>Gammaproteobacteria</taxon>
        <taxon>Enterobacterales</taxon>
        <taxon>Pectobacteriaceae</taxon>
        <taxon>Prodigiosinella</taxon>
    </lineage>
</organism>
<evidence type="ECO:0000256" key="11">
    <source>
        <dbReference type="RuleBase" id="RU004326"/>
    </source>
</evidence>
<dbReference type="Proteomes" id="UP000017700">
    <property type="component" value="Chromosome"/>
</dbReference>
<name>A0A2I5TC62_SERS3</name>
<feature type="domain" description="Alpha-D-phosphohexomutase alpha/beta/alpha" evidence="14">
    <location>
        <begin position="150"/>
        <end position="255"/>
    </location>
</feature>
<dbReference type="InterPro" id="IPR005841">
    <property type="entry name" value="Alpha-D-phosphohexomutase_SF"/>
</dbReference>
<dbReference type="PRINTS" id="PR00509">
    <property type="entry name" value="PGMPMM"/>
</dbReference>
<accession>A0A2I5TC62</accession>
<dbReference type="Pfam" id="PF00408">
    <property type="entry name" value="PGM_PMM_IV"/>
    <property type="match status" value="1"/>
</dbReference>
<dbReference type="InterPro" id="IPR016055">
    <property type="entry name" value="A-D-PHexomutase_a/b/a-I/II/III"/>
</dbReference>
<evidence type="ECO:0000259" key="15">
    <source>
        <dbReference type="Pfam" id="PF02880"/>
    </source>
</evidence>
<feature type="domain" description="Alpha-D-phosphohexomutase C-terminal" evidence="12">
    <location>
        <begin position="375"/>
        <end position="434"/>
    </location>
</feature>
<reference evidence="17 18" key="1">
    <citation type="journal article" date="2013" name="Genome Announc.">
        <title>Draft genome sequence of Serratia sp. strain ATCC 39006, a model bacterium for analysis of the biosynthesis and regulation of prodigiosin, a carbapenem, and gas vesicles.</title>
        <authorList>
            <person name="Fineran P.C."/>
            <person name="Iglesias Cans M.C."/>
            <person name="Ramsay J.P."/>
            <person name="Wilf N.M."/>
            <person name="Cossyleon D."/>
            <person name="McNeil M.B."/>
            <person name="Williamson N.R."/>
            <person name="Monson R.E."/>
            <person name="Becher S.A."/>
            <person name="Stanton J.A."/>
            <person name="Brugger K."/>
            <person name="Brown S.D."/>
            <person name="Salmond G.P."/>
        </authorList>
    </citation>
    <scope>NUCLEOTIDE SEQUENCE [LARGE SCALE GENOMIC DNA]</scope>
    <source>
        <strain evidence="17">ATCC 39006</strain>
        <strain evidence="18">ATCC 39006 / SC 11482</strain>
    </source>
</reference>
<evidence type="ECO:0000259" key="12">
    <source>
        <dbReference type="Pfam" id="PF00408"/>
    </source>
</evidence>
<comment type="cofactor">
    <cofactor evidence="2">
        <name>Mg(2+)</name>
        <dbReference type="ChEBI" id="CHEBI:18420"/>
    </cofactor>
</comment>
<dbReference type="Gene3D" id="3.40.120.10">
    <property type="entry name" value="Alpha-D-Glucose-1,6-Bisphosphate, subunit A, domain 3"/>
    <property type="match status" value="3"/>
</dbReference>
<evidence type="ECO:0000256" key="9">
    <source>
        <dbReference type="ARBA" id="ARBA00022842"/>
    </source>
</evidence>
<keyword evidence="9 11" id="KW-0460">Magnesium</keyword>
<keyword evidence="10 17" id="KW-0413">Isomerase</keyword>
<proteinExistence type="inferred from homology"/>
<evidence type="ECO:0000256" key="8">
    <source>
        <dbReference type="ARBA" id="ARBA00022723"/>
    </source>
</evidence>
<dbReference type="KEGG" id="serq:CWC46_21660"/>
<dbReference type="PANTHER" id="PTHR43771:SF1">
    <property type="entry name" value="PHOSPHOMANNOMUTASE"/>
    <property type="match status" value="1"/>
</dbReference>
<dbReference type="GO" id="GO:0005975">
    <property type="term" value="P:carbohydrate metabolic process"/>
    <property type="evidence" value="ECO:0007669"/>
    <property type="project" value="InterPro"/>
</dbReference>
<dbReference type="OrthoDB" id="9803322at2"/>
<evidence type="ECO:0000256" key="6">
    <source>
        <dbReference type="ARBA" id="ARBA00021706"/>
    </source>
</evidence>
<reference evidence="17" key="4">
    <citation type="submission" date="2017-11" db="EMBL/GenBank/DDBJ databases">
        <title>Complete genome sequence of Serratia sp. ATCC 39006.</title>
        <authorList>
            <person name="Hampton H.G."/>
            <person name="Jackson S.A."/>
            <person name="Jauregui R."/>
            <person name="Poulter G.T.M."/>
            <person name="Salmond G.P.C."/>
            <person name="Fineran P.C."/>
        </authorList>
    </citation>
    <scope>NUCLEOTIDE SEQUENCE</scope>
    <source>
        <strain evidence="17">ATCC 39006</strain>
    </source>
</reference>
<dbReference type="AlphaFoldDB" id="A0A2I5TC62"/>
<dbReference type="KEGG" id="sera:Ser39006_021650"/>
<comment type="similarity">
    <text evidence="4 11">Belongs to the phosphohexose mutase family.</text>
</comment>
<dbReference type="SUPFAM" id="SSF55957">
    <property type="entry name" value="Phosphoglucomutase, C-terminal domain"/>
    <property type="match status" value="1"/>
</dbReference>
<evidence type="ECO:0000313" key="17">
    <source>
        <dbReference type="EMBL" id="AUH06488.1"/>
    </source>
</evidence>
<dbReference type="Pfam" id="PF02880">
    <property type="entry name" value="PGM_PMM_III"/>
    <property type="match status" value="1"/>
</dbReference>
<comment type="catalytic activity">
    <reaction evidence="1">
        <text>alpha-D-mannose 1-phosphate = D-mannose 6-phosphate</text>
        <dbReference type="Rhea" id="RHEA:11140"/>
        <dbReference type="ChEBI" id="CHEBI:58409"/>
        <dbReference type="ChEBI" id="CHEBI:58735"/>
        <dbReference type="EC" id="5.4.2.8"/>
    </reaction>
</comment>
<evidence type="ECO:0000313" key="18">
    <source>
        <dbReference type="Proteomes" id="UP000017700"/>
    </source>
</evidence>
<dbReference type="GO" id="GO:0000287">
    <property type="term" value="F:magnesium ion binding"/>
    <property type="evidence" value="ECO:0007669"/>
    <property type="project" value="InterPro"/>
</dbReference>
<dbReference type="PANTHER" id="PTHR43771">
    <property type="entry name" value="PHOSPHOMANNOMUTASE"/>
    <property type="match status" value="1"/>
</dbReference>
<evidence type="ECO:0000259" key="14">
    <source>
        <dbReference type="Pfam" id="PF02879"/>
    </source>
</evidence>
<feature type="domain" description="Alpha-D-phosphohexomutase alpha/beta/alpha" evidence="15">
    <location>
        <begin position="260"/>
        <end position="370"/>
    </location>
</feature>
<dbReference type="EMBL" id="CP025084">
    <property type="protein sequence ID" value="AUH06488.1"/>
    <property type="molecule type" value="Genomic_DNA"/>
</dbReference>
<reference evidence="17" key="2">
    <citation type="submission" date="2013-09" db="EMBL/GenBank/DDBJ databases">
        <authorList>
            <person name="Wang G."/>
            <person name="Yang Y."/>
            <person name="Su Y."/>
        </authorList>
    </citation>
    <scope>NUCLEOTIDE SEQUENCE</scope>
    <source>
        <strain evidence="17">ATCC 39006</strain>
    </source>
</reference>
<dbReference type="Pfam" id="PF02879">
    <property type="entry name" value="PGM_PMM_II"/>
    <property type="match status" value="1"/>
</dbReference>
<feature type="domain" description="Alpha-D-phosphohexomutase alpha/beta/alpha" evidence="13">
    <location>
        <begin position="6"/>
        <end position="129"/>
    </location>
</feature>
<dbReference type="RefSeq" id="WP_021014453.1">
    <property type="nucleotide sequence ID" value="NZ_CP025084.1"/>
</dbReference>
<dbReference type="EMBL" id="CP025085">
    <property type="protein sequence ID" value="AUH02167.1"/>
    <property type="molecule type" value="Genomic_DNA"/>
</dbReference>
<dbReference type="SUPFAM" id="SSF53738">
    <property type="entry name" value="Phosphoglucomutase, first 3 domains"/>
    <property type="match status" value="3"/>
</dbReference>
<dbReference type="CDD" id="cd03089">
    <property type="entry name" value="PMM_PGM"/>
    <property type="match status" value="1"/>
</dbReference>
<evidence type="ECO:0000256" key="1">
    <source>
        <dbReference type="ARBA" id="ARBA00000586"/>
    </source>
</evidence>
<keyword evidence="18" id="KW-1185">Reference proteome</keyword>
<dbReference type="EC" id="5.4.2.8" evidence="5"/>
<keyword evidence="7" id="KW-0597">Phosphoprotein</keyword>
<dbReference type="InterPro" id="IPR005844">
    <property type="entry name" value="A-D-PHexomutase_a/b/a-I"/>
</dbReference>
<evidence type="ECO:0000256" key="10">
    <source>
        <dbReference type="ARBA" id="ARBA00023235"/>
    </source>
</evidence>
<evidence type="ECO:0000256" key="2">
    <source>
        <dbReference type="ARBA" id="ARBA00001946"/>
    </source>
</evidence>
<evidence type="ECO:0000256" key="7">
    <source>
        <dbReference type="ARBA" id="ARBA00022553"/>
    </source>
</evidence>
<sequence>MTLACFKAYDIRGRLGDELNVDLAYRIGRAFGQYMQAKKVAIGGDIRLSSEELKSALSEGLRDAGADVIDLGITGTEEIYFAAFHLDVDGAIEVTASHNPMDYNGMKLVGRGAKPISGDTGLNDIRDLVELGKFCTVNQRGGYTKLSLVDEYVDHLMSYIDVKKIKPLKLVVNSGNGAAGHVVDAIEVILQKQQIPVEFIKIHHEPDGNFPNGIPNPLLPENRSVTSNAVKMHKADIGIAWDGDFDRCFLFDENGEFIEGYYIVGLLAEAFLVKNQGARIIHDPRLTWNTIEVVKEAGGTPVQCKTGHAFIKERMRAENAIYGGEMSAHHYFRDFAYCDSGMIPWLLVIELLSSKGAMLSELVGTRMRAYPCSGEINYKVTNAKEIIARIEETFKSEVVSIDRTDGLGMDMPDWRLNVRTSNTEPLLRLNIETQAQPGLVWAKVAEIDHLIKG</sequence>
<dbReference type="InterPro" id="IPR005845">
    <property type="entry name" value="A-D-PHexomutase_a/b/a-II"/>
</dbReference>
<dbReference type="STRING" id="104623.Ser39006_01183"/>
<protein>
    <recommendedName>
        <fullName evidence="6">Phosphomannomutase</fullName>
        <ecNumber evidence="5">5.4.2.8</ecNumber>
    </recommendedName>
</protein>
<dbReference type="GO" id="GO:0004615">
    <property type="term" value="F:phosphomannomutase activity"/>
    <property type="evidence" value="ECO:0007669"/>
    <property type="project" value="UniProtKB-EC"/>
</dbReference>
<dbReference type="InterPro" id="IPR005846">
    <property type="entry name" value="A-D-PHexomutase_a/b/a-III"/>
</dbReference>